<dbReference type="AlphaFoldDB" id="A0AB34JAB2"/>
<name>A0AB34JAB2_PRYPA</name>
<dbReference type="Gene3D" id="1.25.40.20">
    <property type="entry name" value="Ankyrin repeat-containing domain"/>
    <property type="match status" value="1"/>
</dbReference>
<keyword evidence="2 3" id="KW-0040">ANK repeat</keyword>
<evidence type="ECO:0000313" key="6">
    <source>
        <dbReference type="Proteomes" id="UP001515480"/>
    </source>
</evidence>
<evidence type="ECO:0000313" key="5">
    <source>
        <dbReference type="EMBL" id="KAL1515705.1"/>
    </source>
</evidence>
<sequence>MGASSSKPPADLGDEDSEPRAARTADELRAQARARRVQKEQMERDSRGLPLSIPVVVEARADQANIQLPVEAVEYWDALDDGGFQLVSPPPAAPPPLAATSLSPAGVHFPEEAPAEAAQWLVFRRKGERLFCVASAHSLSLFRDDHKRGLYALLPLLLLRSAVRRDRVLQLSLLSDLPSRPPRFDLVAASAAEAQGFLSALQAQLQYARQHAAHRVLQIEPFTRQADGWSDAKAAQLHRATAALRGELAGHAKWWKGEPLQRLWSACAANDGATVATLVGGGAALDAQRPADGKTALMIACAAGAEGAAARLVDAGAQLELRDDRGWQALHHACRAAASVAGERYQTVQYLLRHGAELTPLDDEEQHASNVRVVQTAQHRLIARSSHCERSSSPQVLGDLI</sequence>
<evidence type="ECO:0000256" key="2">
    <source>
        <dbReference type="ARBA" id="ARBA00023043"/>
    </source>
</evidence>
<dbReference type="InterPro" id="IPR002110">
    <property type="entry name" value="Ankyrin_rpt"/>
</dbReference>
<accession>A0AB34JAB2</accession>
<dbReference type="PANTHER" id="PTHR24171">
    <property type="entry name" value="ANKYRIN REPEAT DOMAIN-CONTAINING PROTEIN 39-RELATED"/>
    <property type="match status" value="1"/>
</dbReference>
<evidence type="ECO:0000256" key="1">
    <source>
        <dbReference type="ARBA" id="ARBA00022737"/>
    </source>
</evidence>
<feature type="repeat" description="ANK" evidence="3">
    <location>
        <begin position="292"/>
        <end position="324"/>
    </location>
</feature>
<keyword evidence="1" id="KW-0677">Repeat</keyword>
<dbReference type="PROSITE" id="PS50297">
    <property type="entry name" value="ANK_REP_REGION"/>
    <property type="match status" value="1"/>
</dbReference>
<dbReference type="SUPFAM" id="SSF48403">
    <property type="entry name" value="Ankyrin repeat"/>
    <property type="match status" value="1"/>
</dbReference>
<feature type="compositionally biased region" description="Basic and acidic residues" evidence="4">
    <location>
        <begin position="18"/>
        <end position="30"/>
    </location>
</feature>
<gene>
    <name evidence="5" type="ORF">AB1Y20_002321</name>
</gene>
<dbReference type="Pfam" id="PF12796">
    <property type="entry name" value="Ank_2"/>
    <property type="match status" value="1"/>
</dbReference>
<proteinExistence type="predicted"/>
<dbReference type="SMART" id="SM00248">
    <property type="entry name" value="ANK"/>
    <property type="match status" value="2"/>
</dbReference>
<keyword evidence="6" id="KW-1185">Reference proteome</keyword>
<evidence type="ECO:0000256" key="3">
    <source>
        <dbReference type="PROSITE-ProRule" id="PRU00023"/>
    </source>
</evidence>
<dbReference type="InterPro" id="IPR036770">
    <property type="entry name" value="Ankyrin_rpt-contain_sf"/>
</dbReference>
<organism evidence="5 6">
    <name type="scientific">Prymnesium parvum</name>
    <name type="common">Toxic golden alga</name>
    <dbReference type="NCBI Taxonomy" id="97485"/>
    <lineage>
        <taxon>Eukaryota</taxon>
        <taxon>Haptista</taxon>
        <taxon>Haptophyta</taxon>
        <taxon>Prymnesiophyceae</taxon>
        <taxon>Prymnesiales</taxon>
        <taxon>Prymnesiaceae</taxon>
        <taxon>Prymnesium</taxon>
    </lineage>
</organism>
<feature type="region of interest" description="Disordered" evidence="4">
    <location>
        <begin position="1"/>
        <end position="45"/>
    </location>
</feature>
<evidence type="ECO:0000256" key="4">
    <source>
        <dbReference type="SAM" id="MobiDB-lite"/>
    </source>
</evidence>
<reference evidence="5 6" key="1">
    <citation type="journal article" date="2024" name="Science">
        <title>Giant polyketide synthase enzymes in the biosynthesis of giant marine polyether toxins.</title>
        <authorList>
            <person name="Fallon T.R."/>
            <person name="Shende V.V."/>
            <person name="Wierzbicki I.H."/>
            <person name="Pendleton A.L."/>
            <person name="Watervoot N.F."/>
            <person name="Auber R.P."/>
            <person name="Gonzalez D.J."/>
            <person name="Wisecaver J.H."/>
            <person name="Moore B.S."/>
        </authorList>
    </citation>
    <scope>NUCLEOTIDE SEQUENCE [LARGE SCALE GENOMIC DNA]</scope>
    <source>
        <strain evidence="5 6">12B1</strain>
    </source>
</reference>
<dbReference type="PROSITE" id="PS50088">
    <property type="entry name" value="ANK_REPEAT"/>
    <property type="match status" value="1"/>
</dbReference>
<dbReference type="Proteomes" id="UP001515480">
    <property type="component" value="Unassembled WGS sequence"/>
</dbReference>
<protein>
    <submittedName>
        <fullName evidence="5">Uncharacterized protein</fullName>
    </submittedName>
</protein>
<dbReference type="EMBL" id="JBGBPQ010000011">
    <property type="protein sequence ID" value="KAL1515705.1"/>
    <property type="molecule type" value="Genomic_DNA"/>
</dbReference>
<comment type="caution">
    <text evidence="5">The sequence shown here is derived from an EMBL/GenBank/DDBJ whole genome shotgun (WGS) entry which is preliminary data.</text>
</comment>